<accession>A0A174R5A4</accession>
<reference evidence="10 11" key="1">
    <citation type="submission" date="2015-09" db="EMBL/GenBank/DDBJ databases">
        <authorList>
            <consortium name="Pathogen Informatics"/>
        </authorList>
    </citation>
    <scope>NUCLEOTIDE SEQUENCE [LARGE SCALE GENOMIC DNA]</scope>
    <source>
        <strain evidence="10 11">2789STDY5834939</strain>
    </source>
</reference>
<dbReference type="InterPro" id="IPR050085">
    <property type="entry name" value="AGPR"/>
</dbReference>
<dbReference type="GO" id="GO:0005737">
    <property type="term" value="C:cytoplasm"/>
    <property type="evidence" value="ECO:0007669"/>
    <property type="project" value="UniProtKB-SubCell"/>
</dbReference>
<proteinExistence type="inferred from homology"/>
<comment type="pathway">
    <text evidence="1 7">Amino-acid biosynthesis; L-arginine biosynthesis; N(2)-acetyl-L-ornithine from L-glutamate: step 3/4.</text>
</comment>
<dbReference type="InterPro" id="IPR058924">
    <property type="entry name" value="AGPR_dimerisation_dom"/>
</dbReference>
<keyword evidence="4 7" id="KW-0521">NADP</keyword>
<dbReference type="UniPathway" id="UPA00068">
    <property type="reaction ID" value="UER00108"/>
</dbReference>
<organism evidence="10 11">
    <name type="scientific">Anaerotruncus colihominis</name>
    <dbReference type="NCBI Taxonomy" id="169435"/>
    <lineage>
        <taxon>Bacteria</taxon>
        <taxon>Bacillati</taxon>
        <taxon>Bacillota</taxon>
        <taxon>Clostridia</taxon>
        <taxon>Eubacteriales</taxon>
        <taxon>Oscillospiraceae</taxon>
        <taxon>Anaerotruncus</taxon>
    </lineage>
</organism>
<dbReference type="Pfam" id="PF22698">
    <property type="entry name" value="Semialdhyde_dhC_1"/>
    <property type="match status" value="1"/>
</dbReference>
<dbReference type="GO" id="GO:0051287">
    <property type="term" value="F:NAD binding"/>
    <property type="evidence" value="ECO:0007669"/>
    <property type="project" value="InterPro"/>
</dbReference>
<dbReference type="OrthoDB" id="9801289at2"/>
<dbReference type="AlphaFoldDB" id="A0A174R5A4"/>
<dbReference type="InterPro" id="IPR036291">
    <property type="entry name" value="NAD(P)-bd_dom_sf"/>
</dbReference>
<dbReference type="SMART" id="SM00859">
    <property type="entry name" value="Semialdhyde_dh"/>
    <property type="match status" value="1"/>
</dbReference>
<dbReference type="Gene3D" id="3.30.360.10">
    <property type="entry name" value="Dihydrodipicolinate Reductase, domain 2"/>
    <property type="match status" value="1"/>
</dbReference>
<gene>
    <name evidence="7 10" type="primary">argC</name>
    <name evidence="10" type="ORF">ERS852551_01904</name>
</gene>
<dbReference type="CDD" id="cd23934">
    <property type="entry name" value="AGPR_1_C"/>
    <property type="match status" value="1"/>
</dbReference>
<keyword evidence="5 7" id="KW-0560">Oxidoreductase</keyword>
<evidence type="ECO:0000313" key="10">
    <source>
        <dbReference type="EMBL" id="CUP77629.1"/>
    </source>
</evidence>
<dbReference type="Pfam" id="PF01118">
    <property type="entry name" value="Semialdhyde_dh"/>
    <property type="match status" value="1"/>
</dbReference>
<dbReference type="InterPro" id="IPR000534">
    <property type="entry name" value="Semialdehyde_DH_NAD-bd"/>
</dbReference>
<sequence>MKTIKAGVIGATGYAGLELVRLLLAHPHAEVTAVSSVSYAGQAVSAVYPQLTGLCDLTLTDDGGVIDACDVVFTSMPAGHAEPIARRCFDAGKLMIDLGADFRLENEADYRQWYGGQYADPALHQQAVYCIPELHRARARGAKLIANPGCYVTSACLGLAPAVKSGAVDLKTIVIDAKSGATGAGRSLTLNTHYAECNEAFAPYKVAAHRHTPEIEQVLGGIADAPLTVTFVPHLLPANRGIVSTIYSSLAPGFDLARVRALYEDFYRNEAFVRVLPDGAVANIKNIKYSNLCHISLHADTRTGRLIVVSAIDNMVKGAAGQAIQNMNIACGLPEGAGLVLAPPAF</sequence>
<keyword evidence="3 7" id="KW-0028">Amino-acid biosynthesis</keyword>
<dbReference type="Gene3D" id="3.40.50.720">
    <property type="entry name" value="NAD(P)-binding Rossmann-like Domain"/>
    <property type="match status" value="1"/>
</dbReference>
<dbReference type="InterPro" id="IPR023013">
    <property type="entry name" value="AGPR_AS"/>
</dbReference>
<dbReference type="SUPFAM" id="SSF55347">
    <property type="entry name" value="Glyceraldehyde-3-phosphate dehydrogenase-like, C-terminal domain"/>
    <property type="match status" value="1"/>
</dbReference>
<dbReference type="GO" id="GO:0006526">
    <property type="term" value="P:L-arginine biosynthetic process"/>
    <property type="evidence" value="ECO:0007669"/>
    <property type="project" value="UniProtKB-UniRule"/>
</dbReference>
<dbReference type="SUPFAM" id="SSF51735">
    <property type="entry name" value="NAD(P)-binding Rossmann-fold domains"/>
    <property type="match status" value="1"/>
</dbReference>
<dbReference type="EMBL" id="CZBE01000012">
    <property type="protein sequence ID" value="CUP77629.1"/>
    <property type="molecule type" value="Genomic_DNA"/>
</dbReference>
<dbReference type="GO" id="GO:0070401">
    <property type="term" value="F:NADP+ binding"/>
    <property type="evidence" value="ECO:0007669"/>
    <property type="project" value="InterPro"/>
</dbReference>
<evidence type="ECO:0000313" key="11">
    <source>
        <dbReference type="Proteomes" id="UP000095765"/>
    </source>
</evidence>
<feature type="active site" evidence="7 8">
    <location>
        <position position="150"/>
    </location>
</feature>
<evidence type="ECO:0000256" key="2">
    <source>
        <dbReference type="ARBA" id="ARBA00022571"/>
    </source>
</evidence>
<dbReference type="PANTHER" id="PTHR32338">
    <property type="entry name" value="N-ACETYL-GAMMA-GLUTAMYL-PHOSPHATE REDUCTASE, CHLOROPLASTIC-RELATED-RELATED"/>
    <property type="match status" value="1"/>
</dbReference>
<dbReference type="FunFam" id="3.30.360.10:FF:000014">
    <property type="entry name" value="N-acetyl-gamma-glutamyl-phosphate reductase"/>
    <property type="match status" value="1"/>
</dbReference>
<comment type="function">
    <text evidence="7">Catalyzes the NADPH-dependent reduction of N-acetyl-5-glutamyl phosphate to yield N-acetyl-L-glutamate 5-semialdehyde.</text>
</comment>
<evidence type="ECO:0000256" key="6">
    <source>
        <dbReference type="ARBA" id="ARBA00050557"/>
    </source>
</evidence>
<feature type="domain" description="Semialdehyde dehydrogenase NAD-binding" evidence="9">
    <location>
        <begin position="5"/>
        <end position="142"/>
    </location>
</feature>
<comment type="subcellular location">
    <subcellularLocation>
        <location evidence="7">Cytoplasm</location>
    </subcellularLocation>
</comment>
<dbReference type="HAMAP" id="MF_00150">
    <property type="entry name" value="ArgC_type1"/>
    <property type="match status" value="1"/>
</dbReference>
<keyword evidence="2 7" id="KW-0055">Arginine biosynthesis</keyword>
<evidence type="ECO:0000256" key="1">
    <source>
        <dbReference type="ARBA" id="ARBA00004862"/>
    </source>
</evidence>
<dbReference type="PANTHER" id="PTHR32338:SF10">
    <property type="entry name" value="N-ACETYL-GAMMA-GLUTAMYL-PHOSPHATE REDUCTASE, CHLOROPLASTIC-RELATED"/>
    <property type="match status" value="1"/>
</dbReference>
<evidence type="ECO:0000256" key="8">
    <source>
        <dbReference type="PROSITE-ProRule" id="PRU10010"/>
    </source>
</evidence>
<dbReference type="CDD" id="cd17895">
    <property type="entry name" value="AGPR_1_N"/>
    <property type="match status" value="1"/>
</dbReference>
<name>A0A174R5A4_9FIRM</name>
<comment type="similarity">
    <text evidence="7">Belongs to the NAGSA dehydrogenase family. Type 1 subfamily.</text>
</comment>
<evidence type="ECO:0000256" key="5">
    <source>
        <dbReference type="ARBA" id="ARBA00023002"/>
    </source>
</evidence>
<evidence type="ECO:0000256" key="4">
    <source>
        <dbReference type="ARBA" id="ARBA00022857"/>
    </source>
</evidence>
<evidence type="ECO:0000259" key="9">
    <source>
        <dbReference type="SMART" id="SM00859"/>
    </source>
</evidence>
<dbReference type="RefSeq" id="WP_055245184.1">
    <property type="nucleotide sequence ID" value="NZ_CAUFHV010000013.1"/>
</dbReference>
<evidence type="ECO:0000256" key="3">
    <source>
        <dbReference type="ARBA" id="ARBA00022605"/>
    </source>
</evidence>
<evidence type="ECO:0000256" key="7">
    <source>
        <dbReference type="HAMAP-Rule" id="MF_00150"/>
    </source>
</evidence>
<dbReference type="InterPro" id="IPR000706">
    <property type="entry name" value="AGPR_type-1"/>
</dbReference>
<dbReference type="PROSITE" id="PS01224">
    <property type="entry name" value="ARGC"/>
    <property type="match status" value="1"/>
</dbReference>
<dbReference type="GO" id="GO:0003942">
    <property type="term" value="F:N-acetyl-gamma-glutamyl-phosphate reductase activity"/>
    <property type="evidence" value="ECO:0007669"/>
    <property type="project" value="UniProtKB-UniRule"/>
</dbReference>
<comment type="catalytic activity">
    <reaction evidence="6 7">
        <text>N-acetyl-L-glutamate 5-semialdehyde + phosphate + NADP(+) = N-acetyl-L-glutamyl 5-phosphate + NADPH + H(+)</text>
        <dbReference type="Rhea" id="RHEA:21588"/>
        <dbReference type="ChEBI" id="CHEBI:15378"/>
        <dbReference type="ChEBI" id="CHEBI:29123"/>
        <dbReference type="ChEBI" id="CHEBI:43474"/>
        <dbReference type="ChEBI" id="CHEBI:57783"/>
        <dbReference type="ChEBI" id="CHEBI:57936"/>
        <dbReference type="ChEBI" id="CHEBI:58349"/>
        <dbReference type="EC" id="1.2.1.38"/>
    </reaction>
</comment>
<keyword evidence="7" id="KW-0963">Cytoplasm</keyword>
<protein>
    <recommendedName>
        <fullName evidence="7">N-acetyl-gamma-glutamyl-phosphate reductase</fullName>
        <shortName evidence="7">AGPR</shortName>
        <ecNumber evidence="7">1.2.1.38</ecNumber>
    </recommendedName>
    <alternativeName>
        <fullName evidence="7">N-acetyl-glutamate semialdehyde dehydrogenase</fullName>
        <shortName evidence="7">NAGSA dehydrogenase</shortName>
    </alternativeName>
</protein>
<dbReference type="Proteomes" id="UP000095765">
    <property type="component" value="Unassembled WGS sequence"/>
</dbReference>
<dbReference type="NCBIfam" id="TIGR01850">
    <property type="entry name" value="argC"/>
    <property type="match status" value="1"/>
</dbReference>
<dbReference type="EC" id="1.2.1.38" evidence="7"/>